<dbReference type="Proteomes" id="UP001160499">
    <property type="component" value="Unassembled WGS sequence"/>
</dbReference>
<feature type="region of interest" description="Disordered" evidence="1">
    <location>
        <begin position="251"/>
        <end position="354"/>
    </location>
</feature>
<dbReference type="InterPro" id="IPR025959">
    <property type="entry name" value="Winged_HTH_dom"/>
</dbReference>
<feature type="compositionally biased region" description="Basic and acidic residues" evidence="1">
    <location>
        <begin position="345"/>
        <end position="354"/>
    </location>
</feature>
<evidence type="ECO:0000256" key="1">
    <source>
        <dbReference type="SAM" id="MobiDB-lite"/>
    </source>
</evidence>
<sequence>MVNRLTSPAPLVRVGDWARTWAVEEVFGIEPALLNDDRLARALDAIAPELDRIAGTVGARAIAEFGIDVSRLHWDMTSMSVHGAFPAGDQDEQYPVIGYGRPGDRRVDLKQVQAGLAVSADGGIQVHARVFDGGAAEVSQVVGAMKDLQGMAGAREFLMEADSKLVSYTNVAALLAAGVDFSAPVPAAQVKDEVYAALDLEQAQAVDWVPERDVGKPAAERESYRVLEDIHTMAGRRKRDPVHRVRRILVHSTAVAAGQPRGSREATGPGRRGDGQACRRGGRPTLRHPPEDHRPDRSHRGQAARHLLPALDDHRRRRRTSRPSVALRPGRPGGRGRGGRLVGAADEHPGRAGRLGPDRILVRYKGQGAVERRYHDFKSAKDLRVSKRSVERWRAWREGGMDALASTGPPKRPKLSDGQVAELEKELALGPAEHGWEDQRWTLARVRVLIAWKFQVDCSMADVWRLLHRHVWSCQCPTRRAVERDAHAMAEGTCREVLAEQGVCLPYVPVRACGRSHARRGNTHPCPANRCSPTAFWCRRLRRRDRQISRRAAGWGATSPLRGPVGVPGTPPACAGTV</sequence>
<dbReference type="SUPFAM" id="SSF46689">
    <property type="entry name" value="Homeodomain-like"/>
    <property type="match status" value="1"/>
</dbReference>
<gene>
    <name evidence="3" type="ORF">M2283_008945</name>
</gene>
<accession>A0ABT6LZ81</accession>
<name>A0ABT6LZ81_9ACTN</name>
<dbReference type="Pfam" id="PF13592">
    <property type="entry name" value="HTH_33"/>
    <property type="match status" value="1"/>
</dbReference>
<feature type="compositionally biased region" description="Gly residues" evidence="1">
    <location>
        <begin position="331"/>
        <end position="341"/>
    </location>
</feature>
<protein>
    <submittedName>
        <fullName evidence="3">Transposase</fullName>
    </submittedName>
</protein>
<evidence type="ECO:0000313" key="3">
    <source>
        <dbReference type="EMBL" id="MDH6221598.1"/>
    </source>
</evidence>
<evidence type="ECO:0000259" key="2">
    <source>
        <dbReference type="Pfam" id="PF13592"/>
    </source>
</evidence>
<dbReference type="PANTHER" id="PTHR34614">
    <property type="match status" value="1"/>
</dbReference>
<proteinExistence type="predicted"/>
<organism evidence="3 4">
    <name type="scientific">Streptomyces pseudovenezuelae</name>
    <dbReference type="NCBI Taxonomy" id="67350"/>
    <lineage>
        <taxon>Bacteria</taxon>
        <taxon>Bacillati</taxon>
        <taxon>Actinomycetota</taxon>
        <taxon>Actinomycetes</taxon>
        <taxon>Kitasatosporales</taxon>
        <taxon>Streptomycetaceae</taxon>
        <taxon>Streptomyces</taxon>
        <taxon>Streptomyces aurantiacus group</taxon>
    </lineage>
</organism>
<dbReference type="InterPro" id="IPR009057">
    <property type="entry name" value="Homeodomain-like_sf"/>
</dbReference>
<comment type="caution">
    <text evidence="3">The sequence shown here is derived from an EMBL/GenBank/DDBJ whole genome shotgun (WGS) entry which is preliminary data.</text>
</comment>
<evidence type="ECO:0000313" key="4">
    <source>
        <dbReference type="Proteomes" id="UP001160499"/>
    </source>
</evidence>
<reference evidence="3 4" key="1">
    <citation type="submission" date="2023-04" db="EMBL/GenBank/DDBJ databases">
        <title>Forest soil microbial communities from Buena Vista Peninsula, Colon Province, Panama.</title>
        <authorList>
            <person name="Bouskill N."/>
        </authorList>
    </citation>
    <scope>NUCLEOTIDE SEQUENCE [LARGE SCALE GENOMIC DNA]</scope>
    <source>
        <strain evidence="3 4">GGS1</strain>
    </source>
</reference>
<dbReference type="PANTHER" id="PTHR34614:SF2">
    <property type="entry name" value="TRANSPOSASE IS4-LIKE DOMAIN-CONTAINING PROTEIN"/>
    <property type="match status" value="1"/>
</dbReference>
<keyword evidence="4" id="KW-1185">Reference proteome</keyword>
<feature type="compositionally biased region" description="Basic and acidic residues" evidence="1">
    <location>
        <begin position="288"/>
        <end position="299"/>
    </location>
</feature>
<feature type="region of interest" description="Disordered" evidence="1">
    <location>
        <begin position="557"/>
        <end position="578"/>
    </location>
</feature>
<dbReference type="EMBL" id="JARXVH010000024">
    <property type="protein sequence ID" value="MDH6221598.1"/>
    <property type="molecule type" value="Genomic_DNA"/>
</dbReference>
<feature type="domain" description="Winged helix-turn helix" evidence="2">
    <location>
        <begin position="437"/>
        <end position="490"/>
    </location>
</feature>